<proteinExistence type="predicted"/>
<organism evidence="1 2">
    <name type="scientific">Pokkaliibacter plantistimulans</name>
    <dbReference type="NCBI Taxonomy" id="1635171"/>
    <lineage>
        <taxon>Bacteria</taxon>
        <taxon>Pseudomonadati</taxon>
        <taxon>Pseudomonadota</taxon>
        <taxon>Gammaproteobacteria</taxon>
        <taxon>Oceanospirillales</taxon>
        <taxon>Balneatrichaceae</taxon>
        <taxon>Pokkaliibacter</taxon>
    </lineage>
</organism>
<comment type="caution">
    <text evidence="1">The sequence shown here is derived from an EMBL/GenBank/DDBJ whole genome shotgun (WGS) entry which is preliminary data.</text>
</comment>
<accession>A0ABX5LWI1</accession>
<dbReference type="EMBL" id="LAPT01000055">
    <property type="protein sequence ID" value="PXF31012.1"/>
    <property type="molecule type" value="Genomic_DNA"/>
</dbReference>
<evidence type="ECO:0000313" key="2">
    <source>
        <dbReference type="Proteomes" id="UP000248090"/>
    </source>
</evidence>
<dbReference type="Proteomes" id="UP000248090">
    <property type="component" value="Unassembled WGS sequence"/>
</dbReference>
<gene>
    <name evidence="1" type="ORF">WH50_12295</name>
</gene>
<protein>
    <submittedName>
        <fullName evidence="1">Uncharacterized protein</fullName>
    </submittedName>
</protein>
<dbReference type="Pfam" id="PF18928">
    <property type="entry name" value="DUF5677"/>
    <property type="match status" value="1"/>
</dbReference>
<reference evidence="1 2" key="1">
    <citation type="submission" date="2015-03" db="EMBL/GenBank/DDBJ databases">
        <authorList>
            <person name="Krishnan R."/>
            <person name="Midha S."/>
            <person name="Patil P.B."/>
            <person name="Rameshkumar N."/>
        </authorList>
    </citation>
    <scope>NUCLEOTIDE SEQUENCE [LARGE SCALE GENOMIC DNA]</scope>
    <source>
        <strain evidence="1 2">L1E11</strain>
    </source>
</reference>
<sequence length="290" mass="32585">MNNLAYFRKKFKIAPKADLRDVFVAADAIYDAERIAIGYLGELDPADKKSGFRIHSLLNLLGRVFEHSEGMLVAMATGSPASAEVLARTVVEGSINVMYLATFGTSSTLLHFFRSWLNEHERKLKEWKGAIQSKSYAENISVMINERSELIRTLHLYVDHIESQCSIEPIEKNTEWPKALFYRFEAMGRKTDYYESYHRLSGASHLTGEDTLLWLLALDASPSQKHKMASEAWAYSTMMTRIASTFFVDAVAACVMAYGRQDNGDLRKQKSSLEQAIQSIAKAAGVPQVP</sequence>
<dbReference type="RefSeq" id="WP_110187583.1">
    <property type="nucleotide sequence ID" value="NZ_CP177354.1"/>
</dbReference>
<keyword evidence="2" id="KW-1185">Reference proteome</keyword>
<name>A0ABX5LWI1_9GAMM</name>
<dbReference type="InterPro" id="IPR043733">
    <property type="entry name" value="DUF5677"/>
</dbReference>
<evidence type="ECO:0000313" key="1">
    <source>
        <dbReference type="EMBL" id="PXF31012.1"/>
    </source>
</evidence>